<gene>
    <name evidence="9" type="ORF">C8A04DRAFT_26728</name>
</gene>
<feature type="region of interest" description="Disordered" evidence="8">
    <location>
        <begin position="74"/>
        <end position="94"/>
    </location>
</feature>
<dbReference type="SUPFAM" id="SSF53335">
    <property type="entry name" value="S-adenosyl-L-methionine-dependent methyltransferases"/>
    <property type="match status" value="1"/>
</dbReference>
<feature type="compositionally biased region" description="Polar residues" evidence="8">
    <location>
        <begin position="74"/>
        <end position="89"/>
    </location>
</feature>
<comment type="similarity">
    <text evidence="2">Belongs to the methyltransferase superfamily. Trimethylguanosine synthase family.</text>
</comment>
<reference evidence="9" key="2">
    <citation type="submission" date="2023-05" db="EMBL/GenBank/DDBJ databases">
        <authorList>
            <consortium name="Lawrence Berkeley National Laboratory"/>
            <person name="Steindorff A."/>
            <person name="Hensen N."/>
            <person name="Bonometti L."/>
            <person name="Westerberg I."/>
            <person name="Brannstrom I.O."/>
            <person name="Guillou S."/>
            <person name="Cros-Aarteil S."/>
            <person name="Calhoun S."/>
            <person name="Haridas S."/>
            <person name="Kuo A."/>
            <person name="Mondo S."/>
            <person name="Pangilinan J."/>
            <person name="Riley R."/>
            <person name="Labutti K."/>
            <person name="Andreopoulos B."/>
            <person name="Lipzen A."/>
            <person name="Chen C."/>
            <person name="Yanf M."/>
            <person name="Daum C."/>
            <person name="Ng V."/>
            <person name="Clum A."/>
            <person name="Ohm R."/>
            <person name="Martin F."/>
            <person name="Silar P."/>
            <person name="Natvig D."/>
            <person name="Lalanne C."/>
            <person name="Gautier V."/>
            <person name="Ament-Velasquez S.L."/>
            <person name="Kruys A."/>
            <person name="Hutchinson M.I."/>
            <person name="Powell A.J."/>
            <person name="Barry K."/>
            <person name="Miller A.N."/>
            <person name="Grigoriev I.V."/>
            <person name="Debuchy R."/>
            <person name="Gladieux P."/>
            <person name="Thoren M.H."/>
            <person name="Johannesson H."/>
        </authorList>
    </citation>
    <scope>NUCLEOTIDE SEQUENCE</scope>
    <source>
        <strain evidence="9">CBS 141.50</strain>
    </source>
</reference>
<dbReference type="Pfam" id="PF09445">
    <property type="entry name" value="Methyltransf_15"/>
    <property type="match status" value="1"/>
</dbReference>
<comment type="catalytic activity">
    <reaction evidence="5">
        <text>a 5'-end (N(2),N(7)-dimethyl 5'-triphosphoguanosine)-ribonucleoside in snRNA + S-adenosyl-L-methionine = a 5'-end (N(2),N(2),N(7)-trimethyl 5'-triphosphoguanosine)-ribonucleoside in snRNA + S-adenosyl-L-homocysteine + H(+)</text>
        <dbReference type="Rhea" id="RHEA:78479"/>
        <dbReference type="Rhea" id="RHEA-COMP:19087"/>
        <dbReference type="Rhea" id="RHEA-COMP:19089"/>
        <dbReference type="ChEBI" id="CHEBI:15378"/>
        <dbReference type="ChEBI" id="CHEBI:57856"/>
        <dbReference type="ChEBI" id="CHEBI:59789"/>
        <dbReference type="ChEBI" id="CHEBI:167623"/>
        <dbReference type="ChEBI" id="CHEBI:172880"/>
    </reaction>
    <physiologicalReaction direction="left-to-right" evidence="5">
        <dbReference type="Rhea" id="RHEA:78480"/>
    </physiologicalReaction>
</comment>
<dbReference type="EMBL" id="MU853568">
    <property type="protein sequence ID" value="KAK4145474.1"/>
    <property type="molecule type" value="Genomic_DNA"/>
</dbReference>
<dbReference type="GeneID" id="87816641"/>
<evidence type="ECO:0000256" key="6">
    <source>
        <dbReference type="ARBA" id="ARBA00049075"/>
    </source>
</evidence>
<accession>A0AAN6V6Q2</accession>
<dbReference type="GO" id="GO:0005634">
    <property type="term" value="C:nucleus"/>
    <property type="evidence" value="ECO:0007669"/>
    <property type="project" value="TreeGrafter"/>
</dbReference>
<dbReference type="Proteomes" id="UP001302676">
    <property type="component" value="Unassembled WGS sequence"/>
</dbReference>
<reference evidence="9" key="1">
    <citation type="journal article" date="2023" name="Mol. Phylogenet. Evol.">
        <title>Genome-scale phylogeny and comparative genomics of the fungal order Sordariales.</title>
        <authorList>
            <person name="Hensen N."/>
            <person name="Bonometti L."/>
            <person name="Westerberg I."/>
            <person name="Brannstrom I.O."/>
            <person name="Guillou S."/>
            <person name="Cros-Aarteil S."/>
            <person name="Calhoun S."/>
            <person name="Haridas S."/>
            <person name="Kuo A."/>
            <person name="Mondo S."/>
            <person name="Pangilinan J."/>
            <person name="Riley R."/>
            <person name="LaButti K."/>
            <person name="Andreopoulos B."/>
            <person name="Lipzen A."/>
            <person name="Chen C."/>
            <person name="Yan M."/>
            <person name="Daum C."/>
            <person name="Ng V."/>
            <person name="Clum A."/>
            <person name="Steindorff A."/>
            <person name="Ohm R.A."/>
            <person name="Martin F."/>
            <person name="Silar P."/>
            <person name="Natvig D.O."/>
            <person name="Lalanne C."/>
            <person name="Gautier V."/>
            <person name="Ament-Velasquez S.L."/>
            <person name="Kruys A."/>
            <person name="Hutchinson M.I."/>
            <person name="Powell A.J."/>
            <person name="Barry K."/>
            <person name="Miller A.N."/>
            <person name="Grigoriev I.V."/>
            <person name="Debuchy R."/>
            <person name="Gladieux P."/>
            <person name="Hiltunen Thoren M."/>
            <person name="Johannesson H."/>
        </authorList>
    </citation>
    <scope>NUCLEOTIDE SEQUENCE</scope>
    <source>
        <strain evidence="9">CBS 141.50</strain>
    </source>
</reference>
<evidence type="ECO:0000256" key="1">
    <source>
        <dbReference type="ARBA" id="ARBA00018517"/>
    </source>
</evidence>
<protein>
    <recommendedName>
        <fullName evidence="1">Trimethylguanosine synthase</fullName>
    </recommendedName>
    <alternativeName>
        <fullName evidence="7">Cap-specific guanine-N(2) methyltransferase</fullName>
    </alternativeName>
</protein>
<dbReference type="CDD" id="cd02440">
    <property type="entry name" value="AdoMet_MTases"/>
    <property type="match status" value="1"/>
</dbReference>
<dbReference type="RefSeq" id="XP_062638845.1">
    <property type="nucleotide sequence ID" value="XM_062780028.1"/>
</dbReference>
<keyword evidence="9" id="KW-0808">Transferase</keyword>
<dbReference type="PANTHER" id="PTHR14741:SF32">
    <property type="entry name" value="TRIMETHYLGUANOSINE SYNTHASE"/>
    <property type="match status" value="1"/>
</dbReference>
<dbReference type="GO" id="GO:0071164">
    <property type="term" value="F:RNA cap trimethylguanosine synthase activity"/>
    <property type="evidence" value="ECO:0007669"/>
    <property type="project" value="TreeGrafter"/>
</dbReference>
<dbReference type="Gene3D" id="3.40.50.150">
    <property type="entry name" value="Vaccinia Virus protein VP39"/>
    <property type="match status" value="1"/>
</dbReference>
<dbReference type="AlphaFoldDB" id="A0AAN6V6Q2"/>
<keyword evidence="10" id="KW-1185">Reference proteome</keyword>
<evidence type="ECO:0000313" key="9">
    <source>
        <dbReference type="EMBL" id="KAK4145474.1"/>
    </source>
</evidence>
<dbReference type="InterPro" id="IPR019012">
    <property type="entry name" value="RNA_cap_Gua-N2-MeTrfase"/>
</dbReference>
<evidence type="ECO:0000256" key="8">
    <source>
        <dbReference type="SAM" id="MobiDB-lite"/>
    </source>
</evidence>
<name>A0AAN6V6Q2_9PEZI</name>
<evidence type="ECO:0000256" key="7">
    <source>
        <dbReference type="ARBA" id="ARBA00049790"/>
    </source>
</evidence>
<comment type="catalytic activity">
    <reaction evidence="6">
        <text>a 5'-end (N(7)-methyl 5'-triphosphoguanosine)-ribonucleoside in snRNA + S-adenosyl-L-methionine = a 5'-end (N(2),N(7)-dimethyl 5'-triphosphoguanosine)-ribonucleoside in snRNA + S-adenosyl-L-homocysteine + H(+)</text>
        <dbReference type="Rhea" id="RHEA:78471"/>
        <dbReference type="Rhea" id="RHEA-COMP:19085"/>
        <dbReference type="Rhea" id="RHEA-COMP:19087"/>
        <dbReference type="ChEBI" id="CHEBI:15378"/>
        <dbReference type="ChEBI" id="CHEBI:57856"/>
        <dbReference type="ChEBI" id="CHEBI:59789"/>
        <dbReference type="ChEBI" id="CHEBI:156461"/>
        <dbReference type="ChEBI" id="CHEBI:172880"/>
    </reaction>
    <physiologicalReaction direction="left-to-right" evidence="6">
        <dbReference type="Rhea" id="RHEA:78472"/>
    </physiologicalReaction>
</comment>
<feature type="region of interest" description="Disordered" evidence="8">
    <location>
        <begin position="166"/>
        <end position="186"/>
    </location>
</feature>
<comment type="caution">
    <text evidence="9">The sequence shown here is derived from an EMBL/GenBank/DDBJ whole genome shotgun (WGS) entry which is preliminary data.</text>
</comment>
<dbReference type="InterPro" id="IPR029063">
    <property type="entry name" value="SAM-dependent_MTases_sf"/>
</dbReference>
<proteinExistence type="inferred from homology"/>
<comment type="catalytic activity">
    <reaction evidence="3">
        <text>a 5'-end (N(2),N(7)-dimethyl 5'-triphosphoguanosine)-ribonucleoside in snoRNA + S-adenosyl-L-methionine = a 5'-end (N(2),N(2),N(7)-trimethyl 5'-triphosphoguanosine)-ribonucleoside in snoRNA + S-adenosyl-L-homocysteine + H(+)</text>
        <dbReference type="Rhea" id="RHEA:78507"/>
        <dbReference type="Rhea" id="RHEA-COMP:19088"/>
        <dbReference type="Rhea" id="RHEA-COMP:19090"/>
        <dbReference type="ChEBI" id="CHEBI:15378"/>
        <dbReference type="ChEBI" id="CHEBI:57856"/>
        <dbReference type="ChEBI" id="CHEBI:59789"/>
        <dbReference type="ChEBI" id="CHEBI:167623"/>
        <dbReference type="ChEBI" id="CHEBI:172880"/>
    </reaction>
    <physiologicalReaction direction="left-to-right" evidence="3">
        <dbReference type="Rhea" id="RHEA:78508"/>
    </physiologicalReaction>
</comment>
<keyword evidence="9" id="KW-0489">Methyltransferase</keyword>
<organism evidence="9 10">
    <name type="scientific">Dichotomopilus funicola</name>
    <dbReference type="NCBI Taxonomy" id="1934379"/>
    <lineage>
        <taxon>Eukaryota</taxon>
        <taxon>Fungi</taxon>
        <taxon>Dikarya</taxon>
        <taxon>Ascomycota</taxon>
        <taxon>Pezizomycotina</taxon>
        <taxon>Sordariomycetes</taxon>
        <taxon>Sordariomycetidae</taxon>
        <taxon>Sordariales</taxon>
        <taxon>Chaetomiaceae</taxon>
        <taxon>Dichotomopilus</taxon>
    </lineage>
</organism>
<dbReference type="PANTHER" id="PTHR14741">
    <property type="entry name" value="S-ADENOSYLMETHIONINE-DEPENDENT METHYLTRANSFERASE RELATED"/>
    <property type="match status" value="1"/>
</dbReference>
<evidence type="ECO:0000256" key="5">
    <source>
        <dbReference type="ARBA" id="ARBA00048763"/>
    </source>
</evidence>
<evidence type="ECO:0000256" key="3">
    <source>
        <dbReference type="ARBA" id="ARBA00047418"/>
    </source>
</evidence>
<sequence length="291" mass="31791">MTLRPVQGTLPLTDECRHYDDLADVPPQLQKYWHQRYSLFNFYDYDIRFTDDAWFGVTPEPVATQVAKHITTAFSPHNPSQKPTPNPQESRPKPTTIIDLFAGVGGNTIAFALSEHWTHIIAIERDPSTLACAQHNAAVYGVPEGVITWVLGDSLDFLGRLKSTFPSPTAGQGGEGQGEGGEEGGLDERLIVDPATTVLFASPPWGGVEYRGQEVFDLETMEPYGLGVLYEACRPMACALYLPRTSDLRQVAGLVKAPEEGKGDGDGKIEVVQYCMEGASKAMVVYLPAES</sequence>
<comment type="catalytic activity">
    <reaction evidence="4">
        <text>a 5'-end (N(7)-methyl 5'-triphosphoguanosine)-ribonucleoside in snoRNA + S-adenosyl-L-methionine = a 5'-end (N(2),N(7)-dimethyl 5'-triphosphoguanosine)-ribonucleoside in snoRNA + S-adenosyl-L-homocysteine + H(+)</text>
        <dbReference type="Rhea" id="RHEA:78475"/>
        <dbReference type="Rhea" id="RHEA-COMP:19086"/>
        <dbReference type="Rhea" id="RHEA-COMP:19088"/>
        <dbReference type="ChEBI" id="CHEBI:15378"/>
        <dbReference type="ChEBI" id="CHEBI:57856"/>
        <dbReference type="ChEBI" id="CHEBI:59789"/>
        <dbReference type="ChEBI" id="CHEBI:156461"/>
        <dbReference type="ChEBI" id="CHEBI:172880"/>
    </reaction>
    <physiologicalReaction direction="left-to-right" evidence="4">
        <dbReference type="Rhea" id="RHEA:78476"/>
    </physiologicalReaction>
</comment>
<evidence type="ECO:0000256" key="2">
    <source>
        <dbReference type="ARBA" id="ARBA00025783"/>
    </source>
</evidence>
<evidence type="ECO:0000256" key="4">
    <source>
        <dbReference type="ARBA" id="ARBA00048740"/>
    </source>
</evidence>
<evidence type="ECO:0000313" key="10">
    <source>
        <dbReference type="Proteomes" id="UP001302676"/>
    </source>
</evidence>